<dbReference type="PROSITE" id="PS00027">
    <property type="entry name" value="HOMEOBOX_1"/>
    <property type="match status" value="1"/>
</dbReference>
<dbReference type="FunFam" id="1.10.10.60:FF:000053">
    <property type="entry name" value="H6 family homeobox 2"/>
    <property type="match status" value="1"/>
</dbReference>
<evidence type="ECO:0000256" key="5">
    <source>
        <dbReference type="ARBA" id="ARBA00023155"/>
    </source>
</evidence>
<dbReference type="CDD" id="cd00086">
    <property type="entry name" value="homeodomain"/>
    <property type="match status" value="1"/>
</dbReference>
<feature type="region of interest" description="Disordered" evidence="11">
    <location>
        <begin position="57"/>
        <end position="134"/>
    </location>
</feature>
<dbReference type="Gene3D" id="1.10.10.60">
    <property type="entry name" value="Homeodomain-like"/>
    <property type="match status" value="1"/>
</dbReference>
<evidence type="ECO:0000256" key="2">
    <source>
        <dbReference type="ARBA" id="ARBA00022473"/>
    </source>
</evidence>
<evidence type="ECO:0000313" key="12">
    <source>
        <dbReference type="Ensembl" id="ENSMUNP00000021428.2"/>
    </source>
</evidence>
<dbReference type="SMART" id="SM00389">
    <property type="entry name" value="HOX"/>
    <property type="match status" value="1"/>
</dbReference>
<dbReference type="Pfam" id="PF00046">
    <property type="entry name" value="Homeodomain"/>
    <property type="match status" value="1"/>
</dbReference>
<dbReference type="PANTHER" id="PTHR46110">
    <property type="entry name" value="HOMEOBOX PROTEIN HMX"/>
    <property type="match status" value="1"/>
</dbReference>
<dbReference type="Proteomes" id="UP000694405">
    <property type="component" value="Chromosome 7"/>
</dbReference>
<evidence type="ECO:0000256" key="8">
    <source>
        <dbReference type="ARBA" id="ARBA00038165"/>
    </source>
</evidence>
<accession>A0A8C6K2T3</accession>
<dbReference type="GO" id="GO:0000981">
    <property type="term" value="F:DNA-binding transcription factor activity, RNA polymerase II-specific"/>
    <property type="evidence" value="ECO:0007669"/>
    <property type="project" value="InterPro"/>
</dbReference>
<dbReference type="GO" id="GO:0005634">
    <property type="term" value="C:nucleus"/>
    <property type="evidence" value="ECO:0007669"/>
    <property type="project" value="UniProtKB-SubCell"/>
</dbReference>
<evidence type="ECO:0000256" key="11">
    <source>
        <dbReference type="SAM" id="MobiDB-lite"/>
    </source>
</evidence>
<dbReference type="InterPro" id="IPR001356">
    <property type="entry name" value="HD"/>
</dbReference>
<evidence type="ECO:0000256" key="7">
    <source>
        <dbReference type="ARBA" id="ARBA00023242"/>
    </source>
</evidence>
<keyword evidence="4 9" id="KW-0238">DNA-binding</keyword>
<keyword evidence="13" id="KW-1185">Reference proteome</keyword>
<feature type="compositionally biased region" description="Acidic residues" evidence="11">
    <location>
        <begin position="107"/>
        <end position="119"/>
    </location>
</feature>
<evidence type="ECO:0000256" key="9">
    <source>
        <dbReference type="PROSITE-ProRule" id="PRU00108"/>
    </source>
</evidence>
<name>A0A8C6K2T3_MELUD</name>
<dbReference type="SUPFAM" id="SSF46689">
    <property type="entry name" value="Homeodomain-like"/>
    <property type="match status" value="1"/>
</dbReference>
<proteinExistence type="inferred from homology"/>
<comment type="similarity">
    <text evidence="8">Belongs to the HMX homeobox family.</text>
</comment>
<dbReference type="InterPro" id="IPR009057">
    <property type="entry name" value="Homeodomain-like_sf"/>
</dbReference>
<organism evidence="12 13">
    <name type="scientific">Melopsittacus undulatus</name>
    <name type="common">Budgerigar</name>
    <name type="synonym">Psittacus undulatus</name>
    <dbReference type="NCBI Taxonomy" id="13146"/>
    <lineage>
        <taxon>Eukaryota</taxon>
        <taxon>Metazoa</taxon>
        <taxon>Chordata</taxon>
        <taxon>Craniata</taxon>
        <taxon>Vertebrata</taxon>
        <taxon>Euteleostomi</taxon>
        <taxon>Archelosauria</taxon>
        <taxon>Archosauria</taxon>
        <taxon>Dinosauria</taxon>
        <taxon>Saurischia</taxon>
        <taxon>Theropoda</taxon>
        <taxon>Coelurosauria</taxon>
        <taxon>Aves</taxon>
        <taxon>Neognathae</taxon>
        <taxon>Neoaves</taxon>
        <taxon>Telluraves</taxon>
        <taxon>Australaves</taxon>
        <taxon>Psittaciformes</taxon>
        <taxon>Psittaculidae</taxon>
        <taxon>Melopsittacus</taxon>
    </lineage>
</organism>
<dbReference type="InterPro" id="IPR051300">
    <property type="entry name" value="HMX_Homeobox_TF"/>
</dbReference>
<evidence type="ECO:0000256" key="1">
    <source>
        <dbReference type="ARBA" id="ARBA00004123"/>
    </source>
</evidence>
<dbReference type="InterPro" id="IPR017970">
    <property type="entry name" value="Homeobox_CS"/>
</dbReference>
<feature type="compositionally biased region" description="Low complexity" evidence="11">
    <location>
        <begin position="57"/>
        <end position="69"/>
    </location>
</feature>
<dbReference type="PRINTS" id="PR00024">
    <property type="entry name" value="HOMEOBOX"/>
</dbReference>
<dbReference type="InterPro" id="IPR020479">
    <property type="entry name" value="HD_metazoa"/>
</dbReference>
<keyword evidence="5 9" id="KW-0371">Homeobox</keyword>
<dbReference type="GO" id="GO:0000977">
    <property type="term" value="F:RNA polymerase II transcription regulatory region sequence-specific DNA binding"/>
    <property type="evidence" value="ECO:0007669"/>
    <property type="project" value="TreeGrafter"/>
</dbReference>
<keyword evidence="2" id="KW-0217">Developmental protein</keyword>
<reference evidence="12" key="2">
    <citation type="submission" date="2025-08" db="UniProtKB">
        <authorList>
            <consortium name="Ensembl"/>
        </authorList>
    </citation>
    <scope>IDENTIFICATION</scope>
</reference>
<dbReference type="AlphaFoldDB" id="A0A8C6K2T3"/>
<feature type="DNA-binding region" description="Homeobox" evidence="9">
    <location>
        <begin position="128"/>
        <end position="187"/>
    </location>
</feature>
<accession>A0A8V5GRP7</accession>
<sequence length="255" mass="27666">MCTDPRENTCIHFAVSTHTHICECVHSWGHVYIHETLSRSGQGPGDALPLPLVARSSSSISHPLPLSAASDRDSPELPEEPGERGSSGGRAAVRGPTGGRPVLSGREEEEEERGEEPGEPEQRAAGRKKKTRTVFSRSQVFQLESTFDVKRYLSSSERAGLAASLHLTETQVKIWFQNRRNKWKRQLAADLEAANLSHLAFLPAKRPSSSPPLPRPALLPGDLSLSPAPRLCFVQSRDSADLPPAASPGSFVLAT</sequence>
<evidence type="ECO:0000256" key="4">
    <source>
        <dbReference type="ARBA" id="ARBA00023125"/>
    </source>
</evidence>
<comment type="subcellular location">
    <subcellularLocation>
        <location evidence="1 9 10">Nucleus</location>
    </subcellularLocation>
</comment>
<dbReference type="PROSITE" id="PS50071">
    <property type="entry name" value="HOMEOBOX_2"/>
    <property type="match status" value="1"/>
</dbReference>
<protein>
    <submittedName>
        <fullName evidence="12">Uncharacterized protein</fullName>
    </submittedName>
</protein>
<reference evidence="12" key="3">
    <citation type="submission" date="2025-09" db="UniProtKB">
        <authorList>
            <consortium name="Ensembl"/>
        </authorList>
    </citation>
    <scope>IDENTIFICATION</scope>
</reference>
<dbReference type="PANTHER" id="PTHR46110:SF1">
    <property type="entry name" value="HOMEOBOX PROTEIN HMX1"/>
    <property type="match status" value="1"/>
</dbReference>
<dbReference type="Ensembl" id="ENSMUNT00000024475.2">
    <property type="protein sequence ID" value="ENSMUNP00000021428.2"/>
    <property type="gene ID" value="ENSMUNG00000016181.2"/>
</dbReference>
<keyword evidence="6" id="KW-0804">Transcription</keyword>
<reference evidence="12" key="1">
    <citation type="submission" date="2020-03" db="EMBL/GenBank/DDBJ databases">
        <title>Melopsittacus undulatus (budgerigar) genome, bMelUnd1, maternal haplotype with Z.</title>
        <authorList>
            <person name="Gedman G."/>
            <person name="Mountcastle J."/>
            <person name="Haase B."/>
            <person name="Formenti G."/>
            <person name="Wright T."/>
            <person name="Apodaca J."/>
            <person name="Pelan S."/>
            <person name="Chow W."/>
            <person name="Rhie A."/>
            <person name="Howe K."/>
            <person name="Fedrigo O."/>
            <person name="Jarvis E.D."/>
        </authorList>
    </citation>
    <scope>NUCLEOTIDE SEQUENCE [LARGE SCALE GENOMIC DNA]</scope>
</reference>
<dbReference type="GO" id="GO:0045892">
    <property type="term" value="P:negative regulation of DNA-templated transcription"/>
    <property type="evidence" value="ECO:0007669"/>
    <property type="project" value="TreeGrafter"/>
</dbReference>
<evidence type="ECO:0000256" key="3">
    <source>
        <dbReference type="ARBA" id="ARBA00023015"/>
    </source>
</evidence>
<evidence type="ECO:0000256" key="6">
    <source>
        <dbReference type="ARBA" id="ARBA00023163"/>
    </source>
</evidence>
<keyword evidence="7 9" id="KW-0539">Nucleus</keyword>
<keyword evidence="3" id="KW-0805">Transcription regulation</keyword>
<evidence type="ECO:0000313" key="13">
    <source>
        <dbReference type="Proteomes" id="UP000694405"/>
    </source>
</evidence>
<evidence type="ECO:0000256" key="10">
    <source>
        <dbReference type="RuleBase" id="RU000682"/>
    </source>
</evidence>